<protein>
    <submittedName>
        <fullName evidence="2">Uncharacterized protein</fullName>
    </submittedName>
</protein>
<gene>
    <name evidence="2" type="ORF">AVEN_183788_1</name>
</gene>
<feature type="region of interest" description="Disordered" evidence="1">
    <location>
        <begin position="1"/>
        <end position="56"/>
    </location>
</feature>
<evidence type="ECO:0000256" key="1">
    <source>
        <dbReference type="SAM" id="MobiDB-lite"/>
    </source>
</evidence>
<evidence type="ECO:0000313" key="3">
    <source>
        <dbReference type="Proteomes" id="UP000499080"/>
    </source>
</evidence>
<dbReference type="EMBL" id="BGPR01073560">
    <property type="protein sequence ID" value="GBO46108.1"/>
    <property type="molecule type" value="Genomic_DNA"/>
</dbReference>
<comment type="caution">
    <text evidence="2">The sequence shown here is derived from an EMBL/GenBank/DDBJ whole genome shotgun (WGS) entry which is preliminary data.</text>
</comment>
<proteinExistence type="predicted"/>
<keyword evidence="3" id="KW-1185">Reference proteome</keyword>
<feature type="non-terminal residue" evidence="2">
    <location>
        <position position="1"/>
    </location>
</feature>
<name>A0A4Y2XA60_ARAVE</name>
<dbReference type="AlphaFoldDB" id="A0A4Y2XA60"/>
<dbReference type="Proteomes" id="UP000499080">
    <property type="component" value="Unassembled WGS sequence"/>
</dbReference>
<feature type="compositionally biased region" description="Basic and acidic residues" evidence="1">
    <location>
        <begin position="18"/>
        <end position="43"/>
    </location>
</feature>
<evidence type="ECO:0000313" key="2">
    <source>
        <dbReference type="EMBL" id="GBO46108.1"/>
    </source>
</evidence>
<accession>A0A4Y2XA60</accession>
<organism evidence="2 3">
    <name type="scientific">Araneus ventricosus</name>
    <name type="common">Orbweaver spider</name>
    <name type="synonym">Epeira ventricosa</name>
    <dbReference type="NCBI Taxonomy" id="182803"/>
    <lineage>
        <taxon>Eukaryota</taxon>
        <taxon>Metazoa</taxon>
        <taxon>Ecdysozoa</taxon>
        <taxon>Arthropoda</taxon>
        <taxon>Chelicerata</taxon>
        <taxon>Arachnida</taxon>
        <taxon>Araneae</taxon>
        <taxon>Araneomorphae</taxon>
        <taxon>Entelegynae</taxon>
        <taxon>Araneoidea</taxon>
        <taxon>Araneidae</taxon>
        <taxon>Araneus</taxon>
    </lineage>
</organism>
<reference evidence="2 3" key="1">
    <citation type="journal article" date="2019" name="Sci. Rep.">
        <title>Orb-weaving spider Araneus ventricosus genome elucidates the spidroin gene catalogue.</title>
        <authorList>
            <person name="Kono N."/>
            <person name="Nakamura H."/>
            <person name="Ohtoshi R."/>
            <person name="Moran D.A.P."/>
            <person name="Shinohara A."/>
            <person name="Yoshida Y."/>
            <person name="Fujiwara M."/>
            <person name="Mori M."/>
            <person name="Tomita M."/>
            <person name="Arakawa K."/>
        </authorList>
    </citation>
    <scope>NUCLEOTIDE SEQUENCE [LARGE SCALE GENOMIC DNA]</scope>
</reference>
<sequence>HRVPRGMPIREPNPIPLNEDKKRKIATEKDDEKPKPIISENEKKKKAPQKTIAMKS</sequence>